<dbReference type="Proteomes" id="UP000295818">
    <property type="component" value="Unassembled WGS sequence"/>
</dbReference>
<accession>A0ABY2BEY1</accession>
<name>A0ABY2BEY1_9ACTN</name>
<dbReference type="Pfam" id="PF12728">
    <property type="entry name" value="HTH_17"/>
    <property type="match status" value="1"/>
</dbReference>
<dbReference type="RefSeq" id="WP_158292938.1">
    <property type="nucleotide sequence ID" value="NZ_SLWM01000012.1"/>
</dbReference>
<comment type="caution">
    <text evidence="2">The sequence shown here is derived from an EMBL/GenBank/DDBJ whole genome shotgun (WGS) entry which is preliminary data.</text>
</comment>
<feature type="domain" description="Helix-turn-helix" evidence="1">
    <location>
        <begin position="18"/>
        <end position="64"/>
    </location>
</feature>
<evidence type="ECO:0000313" key="2">
    <source>
        <dbReference type="EMBL" id="TCO18287.1"/>
    </source>
</evidence>
<organism evidence="2 3">
    <name type="scientific">Kribbella orskensis</name>
    <dbReference type="NCBI Taxonomy" id="2512216"/>
    <lineage>
        <taxon>Bacteria</taxon>
        <taxon>Bacillati</taxon>
        <taxon>Actinomycetota</taxon>
        <taxon>Actinomycetes</taxon>
        <taxon>Propionibacteriales</taxon>
        <taxon>Kribbellaceae</taxon>
        <taxon>Kribbella</taxon>
    </lineage>
</organism>
<proteinExistence type="predicted"/>
<sequence>MSVKATKQEAQAAPSFYGVGAFAKAVGIGTASVYRAIHAGHLPALKFGGRYVVPARVLDQLVEAVMGGELVDLDEWRPAPGEEIAS</sequence>
<evidence type="ECO:0000313" key="3">
    <source>
        <dbReference type="Proteomes" id="UP000295818"/>
    </source>
</evidence>
<reference evidence="2 3" key="1">
    <citation type="journal article" date="2015" name="Stand. Genomic Sci.">
        <title>Genomic Encyclopedia of Bacterial and Archaeal Type Strains, Phase III: the genomes of soil and plant-associated and newly described type strains.</title>
        <authorList>
            <person name="Whitman W.B."/>
            <person name="Woyke T."/>
            <person name="Klenk H.P."/>
            <person name="Zhou Y."/>
            <person name="Lilburn T.G."/>
            <person name="Beck B.J."/>
            <person name="De Vos P."/>
            <person name="Vandamme P."/>
            <person name="Eisen J.A."/>
            <person name="Garrity G."/>
            <person name="Hugenholtz P."/>
            <person name="Kyrpides N.C."/>
        </authorList>
    </citation>
    <scope>NUCLEOTIDE SEQUENCE [LARGE SCALE GENOMIC DNA]</scope>
    <source>
        <strain evidence="2 3">VKM Ac-2538</strain>
    </source>
</reference>
<gene>
    <name evidence="2" type="ORF">EV644_11227</name>
</gene>
<protein>
    <submittedName>
        <fullName evidence="2">Excisionase family DNA binding protein</fullName>
    </submittedName>
</protein>
<evidence type="ECO:0000259" key="1">
    <source>
        <dbReference type="Pfam" id="PF12728"/>
    </source>
</evidence>
<dbReference type="InterPro" id="IPR041657">
    <property type="entry name" value="HTH_17"/>
</dbReference>
<keyword evidence="3" id="KW-1185">Reference proteome</keyword>
<dbReference type="EMBL" id="SLWM01000012">
    <property type="protein sequence ID" value="TCO18287.1"/>
    <property type="molecule type" value="Genomic_DNA"/>
</dbReference>